<keyword evidence="1" id="KW-0472">Membrane</keyword>
<feature type="transmembrane region" description="Helical" evidence="1">
    <location>
        <begin position="84"/>
        <end position="102"/>
    </location>
</feature>
<evidence type="ECO:0000256" key="1">
    <source>
        <dbReference type="SAM" id="Phobius"/>
    </source>
</evidence>
<feature type="transmembrane region" description="Helical" evidence="1">
    <location>
        <begin position="7"/>
        <end position="25"/>
    </location>
</feature>
<feature type="transmembrane region" description="Helical" evidence="1">
    <location>
        <begin position="152"/>
        <end position="177"/>
    </location>
</feature>
<feature type="transmembrane region" description="Helical" evidence="1">
    <location>
        <begin position="114"/>
        <end position="132"/>
    </location>
</feature>
<evidence type="ECO:0000313" key="3">
    <source>
        <dbReference type="Proteomes" id="UP000831947"/>
    </source>
</evidence>
<dbReference type="Pfam" id="PF09515">
    <property type="entry name" value="Thia_YuaJ"/>
    <property type="match status" value="1"/>
</dbReference>
<dbReference type="Gene3D" id="1.10.1760.20">
    <property type="match status" value="1"/>
</dbReference>
<gene>
    <name evidence="2" type="primary">thiT</name>
    <name evidence="2" type="ORF">MOO47_03340</name>
</gene>
<feature type="transmembrane region" description="Helical" evidence="1">
    <location>
        <begin position="31"/>
        <end position="48"/>
    </location>
</feature>
<organism evidence="2 3">
    <name type="scientific">Bombilactobacillus thymidiniphilus</name>
    <dbReference type="NCBI Taxonomy" id="2923363"/>
    <lineage>
        <taxon>Bacteria</taxon>
        <taxon>Bacillati</taxon>
        <taxon>Bacillota</taxon>
        <taxon>Bacilli</taxon>
        <taxon>Lactobacillales</taxon>
        <taxon>Lactobacillaceae</taxon>
        <taxon>Bombilactobacillus</taxon>
    </lineage>
</organism>
<keyword evidence="1" id="KW-0812">Transmembrane</keyword>
<dbReference type="InterPro" id="IPR012651">
    <property type="entry name" value="Thia_Transptr_ThiT"/>
</dbReference>
<reference evidence="2 3" key="1">
    <citation type="journal article" date="2022" name="Int. J. Syst. Evol. Microbiol.">
        <title>Apilactobacillus apisilvae sp. nov., Nicolia spurrieriana gen. nov. sp. nov., Bombilactobacillus folatiphilus sp. nov. and Bombilactobacillus thymidiniphilus sp. nov., four new lactic acid bacterial isolates from stingless bees Tetragonula carbonaria and Austroplebeia australis.</title>
        <authorList>
            <person name="Oliphant S.A."/>
            <person name="Watson-Haigh N.S."/>
            <person name="Sumby K.M."/>
            <person name="Gardner J."/>
            <person name="Groom S."/>
            <person name="Jiranek V."/>
        </authorList>
    </citation>
    <scope>NUCLEOTIDE SEQUENCE [LARGE SCALE GENOMIC DNA]</scope>
    <source>
        <strain evidence="2 3">SG4_A1</strain>
    </source>
</reference>
<dbReference type="RefSeq" id="WP_249513383.1">
    <property type="nucleotide sequence ID" value="NZ_CP093365.1"/>
</dbReference>
<dbReference type="Proteomes" id="UP000831947">
    <property type="component" value="Chromosome"/>
</dbReference>
<evidence type="ECO:0000313" key="2">
    <source>
        <dbReference type="EMBL" id="UQS84199.1"/>
    </source>
</evidence>
<name>A0ABY4PEI4_9LACO</name>
<proteinExistence type="predicted"/>
<feature type="transmembrane region" description="Helical" evidence="1">
    <location>
        <begin position="55"/>
        <end position="72"/>
    </location>
</feature>
<keyword evidence="1" id="KW-1133">Transmembrane helix</keyword>
<dbReference type="EMBL" id="CP093365">
    <property type="protein sequence ID" value="UQS84199.1"/>
    <property type="molecule type" value="Genomic_DNA"/>
</dbReference>
<accession>A0ABY4PEI4</accession>
<sequence>MRSKQLQTIVEGAIIAALAMALSYVPHSLGISSIEILYGTVPIFIYAWRRGGKAAISAGIVWGLLDLFLRGFSSGSVFNAWQGILEYPVAFGLLGIAGLWSAAIKKRVQQHKNIYGLLLVSGITALLAKYLIHFFAGVLVWGSFAPKSMNPWVYSLIINGGSALATLLFVIIVVGLLQKTIARFINVY</sequence>
<protein>
    <submittedName>
        <fullName evidence="2">Energy-coupled thiamine transporter ThiT</fullName>
    </submittedName>
</protein>
<keyword evidence="3" id="KW-1185">Reference proteome</keyword>
<dbReference type="NCBIfam" id="TIGR02357">
    <property type="entry name" value="ECF_ThiT_YuaJ"/>
    <property type="match status" value="1"/>
</dbReference>